<gene>
    <name evidence="8" type="ORF">EKG37_18510</name>
</gene>
<dbReference type="Pfam" id="PF08281">
    <property type="entry name" value="Sigma70_r4_2"/>
    <property type="match status" value="1"/>
</dbReference>
<dbReference type="InterPro" id="IPR013324">
    <property type="entry name" value="RNA_pol_sigma_r3/r4-like"/>
</dbReference>
<dbReference type="OrthoDB" id="306910at2"/>
<dbReference type="SUPFAM" id="SSF88659">
    <property type="entry name" value="Sigma3 and sigma4 domains of RNA polymerase sigma factors"/>
    <property type="match status" value="1"/>
</dbReference>
<keyword evidence="3" id="KW-0731">Sigma factor</keyword>
<dbReference type="PANTHER" id="PTHR43133:SF8">
    <property type="entry name" value="RNA POLYMERASE SIGMA FACTOR HI_1459-RELATED"/>
    <property type="match status" value="1"/>
</dbReference>
<evidence type="ECO:0000256" key="1">
    <source>
        <dbReference type="ARBA" id="ARBA00010641"/>
    </source>
</evidence>
<dbReference type="EMBL" id="RXNT01000017">
    <property type="protein sequence ID" value="RTR27880.1"/>
    <property type="molecule type" value="Genomic_DNA"/>
</dbReference>
<evidence type="ECO:0000313" key="9">
    <source>
        <dbReference type="Proteomes" id="UP000271374"/>
    </source>
</evidence>
<dbReference type="PANTHER" id="PTHR43133">
    <property type="entry name" value="RNA POLYMERASE ECF-TYPE SIGMA FACTO"/>
    <property type="match status" value="1"/>
</dbReference>
<dbReference type="RefSeq" id="WP_126410273.1">
    <property type="nucleotide sequence ID" value="NZ_RXNT01000017.1"/>
</dbReference>
<dbReference type="AlphaFoldDB" id="A0A3S0I5G6"/>
<evidence type="ECO:0000256" key="3">
    <source>
        <dbReference type="ARBA" id="ARBA00023082"/>
    </source>
</evidence>
<evidence type="ECO:0000259" key="7">
    <source>
        <dbReference type="Pfam" id="PF08281"/>
    </source>
</evidence>
<feature type="domain" description="RNA polymerase sigma factor 70 region 4 type 2" evidence="7">
    <location>
        <begin position="109"/>
        <end position="161"/>
    </location>
</feature>
<evidence type="ECO:0000313" key="8">
    <source>
        <dbReference type="EMBL" id="RTR27880.1"/>
    </source>
</evidence>
<comment type="caution">
    <text evidence="8">The sequence shown here is derived from an EMBL/GenBank/DDBJ whole genome shotgun (WGS) entry which is preliminary data.</text>
</comment>
<keyword evidence="5" id="KW-0804">Transcription</keyword>
<evidence type="ECO:0000256" key="2">
    <source>
        <dbReference type="ARBA" id="ARBA00023015"/>
    </source>
</evidence>
<proteinExistence type="inferred from homology"/>
<dbReference type="Pfam" id="PF04542">
    <property type="entry name" value="Sigma70_r2"/>
    <property type="match status" value="1"/>
</dbReference>
<dbReference type="Proteomes" id="UP000271374">
    <property type="component" value="Unassembled WGS sequence"/>
</dbReference>
<dbReference type="Gene3D" id="1.10.1740.10">
    <property type="match status" value="1"/>
</dbReference>
<dbReference type="InterPro" id="IPR013325">
    <property type="entry name" value="RNA_pol_sigma_r2"/>
</dbReference>
<dbReference type="SUPFAM" id="SSF88946">
    <property type="entry name" value="Sigma2 domain of RNA polymerase sigma factors"/>
    <property type="match status" value="1"/>
</dbReference>
<keyword evidence="2" id="KW-0805">Transcription regulation</keyword>
<dbReference type="GO" id="GO:0003677">
    <property type="term" value="F:DNA binding"/>
    <property type="evidence" value="ECO:0007669"/>
    <property type="project" value="UniProtKB-KW"/>
</dbReference>
<dbReference type="NCBIfam" id="TIGR02937">
    <property type="entry name" value="sigma70-ECF"/>
    <property type="match status" value="1"/>
</dbReference>
<dbReference type="InterPro" id="IPR013249">
    <property type="entry name" value="RNA_pol_sigma70_r4_t2"/>
</dbReference>
<dbReference type="InterPro" id="IPR036388">
    <property type="entry name" value="WH-like_DNA-bd_sf"/>
</dbReference>
<organism evidence="8 9">
    <name type="scientific">Bacillus yapensis</name>
    <dbReference type="NCBI Taxonomy" id="2492960"/>
    <lineage>
        <taxon>Bacteria</taxon>
        <taxon>Bacillati</taxon>
        <taxon>Bacillota</taxon>
        <taxon>Bacilli</taxon>
        <taxon>Bacillales</taxon>
        <taxon>Bacillaceae</taxon>
        <taxon>Bacillus</taxon>
    </lineage>
</organism>
<feature type="domain" description="RNA polymerase sigma-70 region 2" evidence="6">
    <location>
        <begin position="13"/>
        <end position="80"/>
    </location>
</feature>
<evidence type="ECO:0000256" key="5">
    <source>
        <dbReference type="ARBA" id="ARBA00023163"/>
    </source>
</evidence>
<reference evidence="8 9" key="1">
    <citation type="submission" date="2018-12" db="EMBL/GenBank/DDBJ databases">
        <title>Bacillus yapensis draft genome sequence.</title>
        <authorList>
            <person name="Yu L."/>
            <person name="Xu X."/>
            <person name="Tang X."/>
        </authorList>
    </citation>
    <scope>NUCLEOTIDE SEQUENCE [LARGE SCALE GENOMIC DNA]</scope>
    <source>
        <strain evidence="8 9">XXST-01</strain>
    </source>
</reference>
<evidence type="ECO:0000259" key="6">
    <source>
        <dbReference type="Pfam" id="PF04542"/>
    </source>
</evidence>
<protein>
    <submittedName>
        <fullName evidence="8">RNA polymerase sigma factor</fullName>
    </submittedName>
</protein>
<dbReference type="CDD" id="cd06171">
    <property type="entry name" value="Sigma70_r4"/>
    <property type="match status" value="1"/>
</dbReference>
<dbReference type="GO" id="GO:0006352">
    <property type="term" value="P:DNA-templated transcription initiation"/>
    <property type="evidence" value="ECO:0007669"/>
    <property type="project" value="InterPro"/>
</dbReference>
<comment type="similarity">
    <text evidence="1">Belongs to the sigma-70 factor family. ECF subfamily.</text>
</comment>
<dbReference type="GO" id="GO:0016987">
    <property type="term" value="F:sigma factor activity"/>
    <property type="evidence" value="ECO:0007669"/>
    <property type="project" value="UniProtKB-KW"/>
</dbReference>
<dbReference type="Gene3D" id="1.10.10.10">
    <property type="entry name" value="Winged helix-like DNA-binding domain superfamily/Winged helix DNA-binding domain"/>
    <property type="match status" value="1"/>
</dbReference>
<keyword evidence="4" id="KW-0238">DNA-binding</keyword>
<name>A0A3S0I5G6_9BACI</name>
<sequence>MDGKKEELILKWYEQYYADIYRFILYMIGDMDCCEDLIHDTFVRAFSAYERFEQRSSVKTWLFSIARNLVIDEIRRRKRRRLFMRFTQHHELSSSFSLEQEFVNKESILELMTQIGQLKPIYREVVILKKIEECSTKEIAEILDCSETKVRKTLSRALQELRTMYRLEGGEGIEQTIG</sequence>
<dbReference type="InterPro" id="IPR014284">
    <property type="entry name" value="RNA_pol_sigma-70_dom"/>
</dbReference>
<evidence type="ECO:0000256" key="4">
    <source>
        <dbReference type="ARBA" id="ARBA00023125"/>
    </source>
</evidence>
<accession>A0A3S0I5G6</accession>
<keyword evidence="9" id="KW-1185">Reference proteome</keyword>
<dbReference type="InterPro" id="IPR007627">
    <property type="entry name" value="RNA_pol_sigma70_r2"/>
</dbReference>
<dbReference type="InterPro" id="IPR039425">
    <property type="entry name" value="RNA_pol_sigma-70-like"/>
</dbReference>